<dbReference type="OrthoDB" id="66881at2759"/>
<dbReference type="OMA" id="MVTPLWK"/>
<dbReference type="FunCoup" id="B8M953">
    <property type="interactions" value="648"/>
</dbReference>
<evidence type="ECO:0000256" key="1">
    <source>
        <dbReference type="ARBA" id="ARBA00001974"/>
    </source>
</evidence>
<sequence>MRVAIIGAGPGGLAAARYLYAEKAFSAITIFEQRDEVGGVWCHTSEDTIDEDFAIPHTKPTTEAEKPIVTNQANNHVIFQSPVYDLLETNIPHTLMGYSDKKFPKGTPLFPSHRDVKQYLQGYAKDLSSIMFHTQVVDVCLRDENAANATWLVSVQDLRTHYLSTHEFDAVVVASGHYSDHYIPDIVGMREWNTAYPHSISHSKHYKRPEHFTNQKVVVVGNSASGVDVSVQIATVSKKPLLLSERSDSPVYLRDNHRIRTVPEIIEFITRDRALRFADGHIEKDIDHVLFCTGYLYSFPFLSSLSPPVEVPNGSRPDHLFQHIFYYPQPTLTFIGLPLKIIPFPLSEGQAAVIARAYSGRLSLPPLEEMKAWEADWIARHGSDKSFSVLGFPADAEYLNHLHHWSLQARRKDGLENDGQGKIPPVWGDEEQWLRELTPTIKAASQALGNKRKEIRTLEELGFSYAKDGKSKL</sequence>
<name>B8M953_TALSN</name>
<keyword evidence="4" id="KW-0274">FAD</keyword>
<comment type="similarity">
    <text evidence="2">Belongs to the FMO family.</text>
</comment>
<dbReference type="GO" id="GO:0050661">
    <property type="term" value="F:NADP binding"/>
    <property type="evidence" value="ECO:0007669"/>
    <property type="project" value="InterPro"/>
</dbReference>
<keyword evidence="5" id="KW-0521">NADP</keyword>
<dbReference type="Pfam" id="PF13450">
    <property type="entry name" value="NAD_binding_8"/>
    <property type="match status" value="1"/>
</dbReference>
<proteinExistence type="inferred from homology"/>
<keyword evidence="9" id="KW-1185">Reference proteome</keyword>
<dbReference type="InterPro" id="IPR036188">
    <property type="entry name" value="FAD/NAD-bd_sf"/>
</dbReference>
<gene>
    <name evidence="8" type="ORF">TSTA_111840</name>
</gene>
<keyword evidence="7 8" id="KW-0503">Monooxygenase</keyword>
<dbReference type="HOGENOM" id="CLU_006909_5_0_1"/>
<evidence type="ECO:0000256" key="2">
    <source>
        <dbReference type="ARBA" id="ARBA00009183"/>
    </source>
</evidence>
<evidence type="ECO:0000256" key="6">
    <source>
        <dbReference type="ARBA" id="ARBA00023002"/>
    </source>
</evidence>
<evidence type="ECO:0000256" key="4">
    <source>
        <dbReference type="ARBA" id="ARBA00022827"/>
    </source>
</evidence>
<protein>
    <submittedName>
        <fullName evidence="8">Flavin dependent monooxygenase, putative</fullName>
    </submittedName>
</protein>
<dbReference type="PhylomeDB" id="B8M953"/>
<dbReference type="Pfam" id="PF00743">
    <property type="entry name" value="FMO-like"/>
    <property type="match status" value="2"/>
</dbReference>
<dbReference type="PANTHER" id="PTHR23023">
    <property type="entry name" value="DIMETHYLANILINE MONOOXYGENASE"/>
    <property type="match status" value="1"/>
</dbReference>
<dbReference type="eggNOG" id="KOG1399">
    <property type="taxonomic scope" value="Eukaryota"/>
</dbReference>
<dbReference type="FunFam" id="3.50.50.60:FF:000138">
    <property type="entry name" value="Flavin-containing monooxygenase"/>
    <property type="match status" value="1"/>
</dbReference>
<dbReference type="PRINTS" id="PR00370">
    <property type="entry name" value="FMOXYGENASE"/>
</dbReference>
<comment type="cofactor">
    <cofactor evidence="1">
        <name>FAD</name>
        <dbReference type="ChEBI" id="CHEBI:57692"/>
    </cofactor>
</comment>
<dbReference type="InterPro" id="IPR050346">
    <property type="entry name" value="FMO-like"/>
</dbReference>
<dbReference type="InParanoid" id="B8M953"/>
<evidence type="ECO:0000313" key="9">
    <source>
        <dbReference type="Proteomes" id="UP000001745"/>
    </source>
</evidence>
<accession>B8M953</accession>
<dbReference type="GO" id="GO:0004499">
    <property type="term" value="F:N,N-dimethylaniline monooxygenase activity"/>
    <property type="evidence" value="ECO:0007669"/>
    <property type="project" value="InterPro"/>
</dbReference>
<dbReference type="InterPro" id="IPR000960">
    <property type="entry name" value="Flavin_mOase"/>
</dbReference>
<evidence type="ECO:0000256" key="5">
    <source>
        <dbReference type="ARBA" id="ARBA00022857"/>
    </source>
</evidence>
<dbReference type="RefSeq" id="XP_002481340.1">
    <property type="nucleotide sequence ID" value="XM_002481295.1"/>
</dbReference>
<dbReference type="SUPFAM" id="SSF51905">
    <property type="entry name" value="FAD/NAD(P)-binding domain"/>
    <property type="match status" value="2"/>
</dbReference>
<organism evidence="8 9">
    <name type="scientific">Talaromyces stipitatus (strain ATCC 10500 / CBS 375.48 / QM 6759 / NRRL 1006)</name>
    <name type="common">Penicillium stipitatum</name>
    <dbReference type="NCBI Taxonomy" id="441959"/>
    <lineage>
        <taxon>Eukaryota</taxon>
        <taxon>Fungi</taxon>
        <taxon>Dikarya</taxon>
        <taxon>Ascomycota</taxon>
        <taxon>Pezizomycotina</taxon>
        <taxon>Eurotiomycetes</taxon>
        <taxon>Eurotiomycetidae</taxon>
        <taxon>Eurotiales</taxon>
        <taxon>Trichocomaceae</taxon>
        <taxon>Talaromyces</taxon>
        <taxon>Talaromyces sect. Talaromyces</taxon>
    </lineage>
</organism>
<evidence type="ECO:0000256" key="3">
    <source>
        <dbReference type="ARBA" id="ARBA00022630"/>
    </source>
</evidence>
<dbReference type="GO" id="GO:0050660">
    <property type="term" value="F:flavin adenine dinucleotide binding"/>
    <property type="evidence" value="ECO:0007669"/>
    <property type="project" value="InterPro"/>
</dbReference>
<dbReference type="EMBL" id="EQ962655">
    <property type="protein sequence ID" value="EED17348.1"/>
    <property type="molecule type" value="Genomic_DNA"/>
</dbReference>
<dbReference type="VEuPathDB" id="FungiDB:TSTA_111840"/>
<keyword evidence="3" id="KW-0285">Flavoprotein</keyword>
<evidence type="ECO:0000313" key="8">
    <source>
        <dbReference type="EMBL" id="EED17348.1"/>
    </source>
</evidence>
<dbReference type="AlphaFoldDB" id="B8M953"/>
<reference evidence="9" key="1">
    <citation type="journal article" date="2015" name="Genome Announc.">
        <title>Genome sequence of the AIDS-associated pathogen Penicillium marneffei (ATCC18224) and its near taxonomic relative Talaromyces stipitatus (ATCC10500).</title>
        <authorList>
            <person name="Nierman W.C."/>
            <person name="Fedorova-Abrams N.D."/>
            <person name="Andrianopoulos A."/>
        </authorList>
    </citation>
    <scope>NUCLEOTIDE SEQUENCE [LARGE SCALE GENOMIC DNA]</scope>
    <source>
        <strain evidence="9">ATCC 10500 / CBS 375.48 / QM 6759 / NRRL 1006</strain>
    </source>
</reference>
<evidence type="ECO:0000256" key="7">
    <source>
        <dbReference type="ARBA" id="ARBA00023033"/>
    </source>
</evidence>
<dbReference type="STRING" id="441959.B8M953"/>
<dbReference type="Proteomes" id="UP000001745">
    <property type="component" value="Unassembled WGS sequence"/>
</dbReference>
<dbReference type="GeneID" id="8098839"/>
<keyword evidence="6" id="KW-0560">Oxidoreductase</keyword>
<dbReference type="Gene3D" id="3.50.50.60">
    <property type="entry name" value="FAD/NAD(P)-binding domain"/>
    <property type="match status" value="2"/>
</dbReference>
<dbReference type="InterPro" id="IPR020946">
    <property type="entry name" value="Flavin_mOase-like"/>
</dbReference>